<evidence type="ECO:0000259" key="3">
    <source>
        <dbReference type="Pfam" id="PF01012"/>
    </source>
</evidence>
<feature type="non-terminal residue" evidence="4">
    <location>
        <position position="99"/>
    </location>
</feature>
<evidence type="ECO:0000313" key="4">
    <source>
        <dbReference type="EMBL" id="NKF24721.1"/>
    </source>
</evidence>
<dbReference type="EMBL" id="JAAVXB010000020">
    <property type="protein sequence ID" value="NKF24721.1"/>
    <property type="molecule type" value="Genomic_DNA"/>
</dbReference>
<keyword evidence="5" id="KW-1185">Reference proteome</keyword>
<dbReference type="GO" id="GO:0009055">
    <property type="term" value="F:electron transfer activity"/>
    <property type="evidence" value="ECO:0007669"/>
    <property type="project" value="InterPro"/>
</dbReference>
<evidence type="ECO:0000256" key="1">
    <source>
        <dbReference type="ARBA" id="ARBA00005817"/>
    </source>
</evidence>
<dbReference type="InterPro" id="IPR014730">
    <property type="entry name" value="ETF_a/b_N"/>
</dbReference>
<dbReference type="InterPro" id="IPR014729">
    <property type="entry name" value="Rossmann-like_a/b/a_fold"/>
</dbReference>
<keyword evidence="2" id="KW-0813">Transport</keyword>
<dbReference type="Pfam" id="PF01012">
    <property type="entry name" value="ETF"/>
    <property type="match status" value="1"/>
</dbReference>
<keyword evidence="2" id="KW-0249">Electron transport</keyword>
<proteinExistence type="inferred from homology"/>
<dbReference type="InterPro" id="IPR001308">
    <property type="entry name" value="ETF_a/FixB"/>
</dbReference>
<comment type="caution">
    <text evidence="4">The sequence shown here is derived from an EMBL/GenBank/DDBJ whole genome shotgun (WGS) entry which is preliminary data.</text>
</comment>
<dbReference type="GO" id="GO:0050660">
    <property type="term" value="F:flavin adenine dinucleotide binding"/>
    <property type="evidence" value="ECO:0007669"/>
    <property type="project" value="InterPro"/>
</dbReference>
<name>A0A969WG82_9GAMM</name>
<evidence type="ECO:0000313" key="5">
    <source>
        <dbReference type="Proteomes" id="UP000653472"/>
    </source>
</evidence>
<sequence length="99" mass="10101">MSKILIIGELADGKLNLGVSKVVAAATGIGGDIVIALLGKDVGAAAETAAKLDGVSKVLKLERAENEHVLAATYAPQIAELAKDYTHVLFAGNAFGKDV</sequence>
<protein>
    <submittedName>
        <fullName evidence="4">Electron transfer flavoprotein subunit alpha/FixB family protein</fullName>
    </submittedName>
</protein>
<comment type="similarity">
    <text evidence="1">Belongs to the ETF alpha-subunit/FixB family.</text>
</comment>
<evidence type="ECO:0000256" key="2">
    <source>
        <dbReference type="ARBA" id="ARBA00022982"/>
    </source>
</evidence>
<gene>
    <name evidence="4" type="ORF">G7Y82_20635</name>
</gene>
<accession>A0A969WG82</accession>
<reference evidence="4" key="1">
    <citation type="submission" date="2020-03" db="EMBL/GenBank/DDBJ databases">
        <title>Solimonas marina sp. nov., isolated from deep seawater of the Pacific Ocean.</title>
        <authorList>
            <person name="Liu X."/>
            <person name="Lai Q."/>
            <person name="Sun F."/>
            <person name="Gai Y."/>
            <person name="Li G."/>
            <person name="Shao Z."/>
        </authorList>
    </citation>
    <scope>NUCLEOTIDE SEQUENCE</scope>
    <source>
        <strain evidence="4">C16B3</strain>
    </source>
</reference>
<dbReference type="AlphaFoldDB" id="A0A969WG82"/>
<dbReference type="Gene3D" id="3.40.50.620">
    <property type="entry name" value="HUPs"/>
    <property type="match status" value="1"/>
</dbReference>
<dbReference type="GO" id="GO:0033539">
    <property type="term" value="P:fatty acid beta-oxidation using acyl-CoA dehydrogenase"/>
    <property type="evidence" value="ECO:0007669"/>
    <property type="project" value="TreeGrafter"/>
</dbReference>
<dbReference type="PANTHER" id="PTHR43153:SF1">
    <property type="entry name" value="ELECTRON TRANSFER FLAVOPROTEIN SUBUNIT ALPHA, MITOCHONDRIAL"/>
    <property type="match status" value="1"/>
</dbReference>
<feature type="domain" description="Electron transfer flavoprotein alpha/beta-subunit N-terminal" evidence="3">
    <location>
        <begin position="5"/>
        <end position="99"/>
    </location>
</feature>
<dbReference type="Proteomes" id="UP000653472">
    <property type="component" value="Unassembled WGS sequence"/>
</dbReference>
<dbReference type="SUPFAM" id="SSF52402">
    <property type="entry name" value="Adenine nucleotide alpha hydrolases-like"/>
    <property type="match status" value="1"/>
</dbReference>
<organism evidence="4 5">
    <name type="scientific">Solimonas marina</name>
    <dbReference type="NCBI Taxonomy" id="2714601"/>
    <lineage>
        <taxon>Bacteria</taxon>
        <taxon>Pseudomonadati</taxon>
        <taxon>Pseudomonadota</taxon>
        <taxon>Gammaproteobacteria</taxon>
        <taxon>Nevskiales</taxon>
        <taxon>Nevskiaceae</taxon>
        <taxon>Solimonas</taxon>
    </lineage>
</organism>
<dbReference type="PANTHER" id="PTHR43153">
    <property type="entry name" value="ELECTRON TRANSFER FLAVOPROTEIN ALPHA"/>
    <property type="match status" value="1"/>
</dbReference>